<evidence type="ECO:0000256" key="1">
    <source>
        <dbReference type="SAM" id="Phobius"/>
    </source>
</evidence>
<feature type="transmembrane region" description="Helical" evidence="1">
    <location>
        <begin position="52"/>
        <end position="72"/>
    </location>
</feature>
<name>A0A0D0BB89_9AGAR</name>
<reference evidence="2 3" key="1">
    <citation type="submission" date="2014-04" db="EMBL/GenBank/DDBJ databases">
        <title>Evolutionary Origins and Diversification of the Mycorrhizal Mutualists.</title>
        <authorList>
            <consortium name="DOE Joint Genome Institute"/>
            <consortium name="Mycorrhizal Genomics Consortium"/>
            <person name="Kohler A."/>
            <person name="Kuo A."/>
            <person name="Nagy L.G."/>
            <person name="Floudas D."/>
            <person name="Copeland A."/>
            <person name="Barry K.W."/>
            <person name="Cichocki N."/>
            <person name="Veneault-Fourrey C."/>
            <person name="LaButti K."/>
            <person name="Lindquist E.A."/>
            <person name="Lipzen A."/>
            <person name="Lundell T."/>
            <person name="Morin E."/>
            <person name="Murat C."/>
            <person name="Riley R."/>
            <person name="Ohm R."/>
            <person name="Sun H."/>
            <person name="Tunlid A."/>
            <person name="Henrissat B."/>
            <person name="Grigoriev I.V."/>
            <person name="Hibbett D.S."/>
            <person name="Martin F."/>
        </authorList>
    </citation>
    <scope>NUCLEOTIDE SEQUENCE [LARGE SCALE GENOMIC DNA]</scope>
    <source>
        <strain evidence="2 3">FD-317 M1</strain>
    </source>
</reference>
<dbReference type="OrthoDB" id="3267855at2759"/>
<gene>
    <name evidence="2" type="ORF">GYMLUDRAFT_260973</name>
</gene>
<dbReference type="HOGENOM" id="CLU_969954_0_0_1"/>
<accession>A0A0D0BB89</accession>
<keyword evidence="1" id="KW-0812">Transmembrane</keyword>
<feature type="transmembrane region" description="Helical" evidence="1">
    <location>
        <begin position="84"/>
        <end position="104"/>
    </location>
</feature>
<feature type="transmembrane region" description="Helical" evidence="1">
    <location>
        <begin position="125"/>
        <end position="150"/>
    </location>
</feature>
<evidence type="ECO:0000313" key="2">
    <source>
        <dbReference type="EMBL" id="KIK60995.1"/>
    </source>
</evidence>
<dbReference type="EMBL" id="KN834772">
    <property type="protein sequence ID" value="KIK60995.1"/>
    <property type="molecule type" value="Genomic_DNA"/>
</dbReference>
<dbReference type="AlphaFoldDB" id="A0A0D0BB89"/>
<keyword evidence="1" id="KW-1133">Transmembrane helix</keyword>
<keyword evidence="1" id="KW-0472">Membrane</keyword>
<dbReference type="Proteomes" id="UP000053593">
    <property type="component" value="Unassembled WGS sequence"/>
</dbReference>
<protein>
    <submittedName>
        <fullName evidence="2">Uncharacterized protein</fullName>
    </submittedName>
</protein>
<proteinExistence type="predicted"/>
<keyword evidence="3" id="KW-1185">Reference proteome</keyword>
<evidence type="ECO:0000313" key="3">
    <source>
        <dbReference type="Proteomes" id="UP000053593"/>
    </source>
</evidence>
<sequence>MTGQVAASQTHASVACNDWRKFISALSVFGRAAVVATLIGRTYAVCSRNRLVLGYLVVLGTTCVIADAFHVSSEKCVDTSDPPLATLLRWVFTIAFETSVAAITTIRTFQALRVGGPWRSQKHRLVYLVFEEGILYFCSISILTIASVILDVRAPTGFLQRFLDGLTLPLSGALTARFILHLRAWRFRQSGVHVISNAQRPRNSKGSLNPRFFHIRGHNASESVDFAHFVANTQQPREQQRPEANSNIHPFRLPGYSASGNVDLNLAGHSSTVKEFGEDPVVRAMRN</sequence>
<organism evidence="2 3">
    <name type="scientific">Collybiopsis luxurians FD-317 M1</name>
    <dbReference type="NCBI Taxonomy" id="944289"/>
    <lineage>
        <taxon>Eukaryota</taxon>
        <taxon>Fungi</taxon>
        <taxon>Dikarya</taxon>
        <taxon>Basidiomycota</taxon>
        <taxon>Agaricomycotina</taxon>
        <taxon>Agaricomycetes</taxon>
        <taxon>Agaricomycetidae</taxon>
        <taxon>Agaricales</taxon>
        <taxon>Marasmiineae</taxon>
        <taxon>Omphalotaceae</taxon>
        <taxon>Collybiopsis</taxon>
        <taxon>Collybiopsis luxurians</taxon>
    </lineage>
</organism>
<feature type="transmembrane region" description="Helical" evidence="1">
    <location>
        <begin position="162"/>
        <end position="180"/>
    </location>
</feature>